<reference evidence="1" key="2">
    <citation type="journal article" date="2015" name="Fish Shellfish Immunol.">
        <title>Early steps in the European eel (Anguilla anguilla)-Vibrio vulnificus interaction in the gills: Role of the RtxA13 toxin.</title>
        <authorList>
            <person name="Callol A."/>
            <person name="Pajuelo D."/>
            <person name="Ebbesson L."/>
            <person name="Teles M."/>
            <person name="MacKenzie S."/>
            <person name="Amaro C."/>
        </authorList>
    </citation>
    <scope>NUCLEOTIDE SEQUENCE</scope>
</reference>
<organism evidence="1">
    <name type="scientific">Anguilla anguilla</name>
    <name type="common">European freshwater eel</name>
    <name type="synonym">Muraena anguilla</name>
    <dbReference type="NCBI Taxonomy" id="7936"/>
    <lineage>
        <taxon>Eukaryota</taxon>
        <taxon>Metazoa</taxon>
        <taxon>Chordata</taxon>
        <taxon>Craniata</taxon>
        <taxon>Vertebrata</taxon>
        <taxon>Euteleostomi</taxon>
        <taxon>Actinopterygii</taxon>
        <taxon>Neopterygii</taxon>
        <taxon>Teleostei</taxon>
        <taxon>Anguilliformes</taxon>
        <taxon>Anguillidae</taxon>
        <taxon>Anguilla</taxon>
    </lineage>
</organism>
<protein>
    <submittedName>
        <fullName evidence="1">Uncharacterized protein</fullName>
    </submittedName>
</protein>
<accession>A0A0E9SJB0</accession>
<dbReference type="AlphaFoldDB" id="A0A0E9SJB0"/>
<sequence>MIRSKLVSQALETGRISETIQ</sequence>
<name>A0A0E9SJB0_ANGAN</name>
<evidence type="ECO:0000313" key="1">
    <source>
        <dbReference type="EMBL" id="JAH41474.1"/>
    </source>
</evidence>
<dbReference type="EMBL" id="GBXM01067103">
    <property type="protein sequence ID" value="JAH41474.1"/>
    <property type="molecule type" value="Transcribed_RNA"/>
</dbReference>
<reference evidence="1" key="1">
    <citation type="submission" date="2014-11" db="EMBL/GenBank/DDBJ databases">
        <authorList>
            <person name="Amaro Gonzalez C."/>
        </authorList>
    </citation>
    <scope>NUCLEOTIDE SEQUENCE</scope>
</reference>
<proteinExistence type="predicted"/>